<keyword evidence="3 6" id="KW-0812">Transmembrane</keyword>
<dbReference type="InterPro" id="IPR036259">
    <property type="entry name" value="MFS_trans_sf"/>
</dbReference>
<gene>
    <name evidence="8" type="ORF">FB4_2440</name>
</gene>
<dbReference type="Proteomes" id="UP000004324">
    <property type="component" value="Unassembled WGS sequence"/>
</dbReference>
<dbReference type="PATRIC" id="fig|1149862.3.peg.723"/>
<evidence type="ECO:0000259" key="7">
    <source>
        <dbReference type="PROSITE" id="PS50850"/>
    </source>
</evidence>
<dbReference type="CDD" id="cd17319">
    <property type="entry name" value="MFS_ExuT_GudP_like"/>
    <property type="match status" value="1"/>
</dbReference>
<dbReference type="Pfam" id="PF07690">
    <property type="entry name" value="MFS_1"/>
    <property type="match status" value="1"/>
</dbReference>
<dbReference type="InterPro" id="IPR020846">
    <property type="entry name" value="MFS_dom"/>
</dbReference>
<evidence type="ECO:0000256" key="2">
    <source>
        <dbReference type="ARBA" id="ARBA00022448"/>
    </source>
</evidence>
<dbReference type="OrthoDB" id="105228at2"/>
<evidence type="ECO:0000256" key="5">
    <source>
        <dbReference type="ARBA" id="ARBA00023136"/>
    </source>
</evidence>
<feature type="transmembrane region" description="Helical" evidence="6">
    <location>
        <begin position="81"/>
        <end position="100"/>
    </location>
</feature>
<feature type="transmembrane region" description="Helical" evidence="6">
    <location>
        <begin position="395"/>
        <end position="416"/>
    </location>
</feature>
<name>I9LID7_9FIRM</name>
<comment type="subcellular location">
    <subcellularLocation>
        <location evidence="1">Cell membrane</location>
        <topology evidence="1">Multi-pass membrane protein</topology>
    </subcellularLocation>
</comment>
<keyword evidence="9" id="KW-1185">Reference proteome</keyword>
<proteinExistence type="predicted"/>
<feature type="transmembrane region" description="Helical" evidence="6">
    <location>
        <begin position="365"/>
        <end position="389"/>
    </location>
</feature>
<dbReference type="AlphaFoldDB" id="I9LID7"/>
<dbReference type="PROSITE" id="PS50850">
    <property type="entry name" value="MFS"/>
    <property type="match status" value="1"/>
</dbReference>
<keyword evidence="2" id="KW-0813">Transport</keyword>
<feature type="transmembrane region" description="Helical" evidence="6">
    <location>
        <begin position="49"/>
        <end position="69"/>
    </location>
</feature>
<feature type="transmembrane region" description="Helical" evidence="6">
    <location>
        <begin position="332"/>
        <end position="353"/>
    </location>
</feature>
<comment type="caution">
    <text evidence="8">The sequence shown here is derived from an EMBL/GenBank/DDBJ whole genome shotgun (WGS) entry which is preliminary data.</text>
</comment>
<dbReference type="GO" id="GO:0022857">
    <property type="term" value="F:transmembrane transporter activity"/>
    <property type="evidence" value="ECO:0007669"/>
    <property type="project" value="InterPro"/>
</dbReference>
<dbReference type="InterPro" id="IPR011701">
    <property type="entry name" value="MFS"/>
</dbReference>
<sequence>MNKHVSEKRTNVRWVIAIFMWAAIAINYLDRTVMSAAAPSMMKDLNIGPTQMGIVMSSFFWSYAFFQIPSGWLADRIGQRVCLAGSVVWWSLATAVTALAKSANGLIGARIFMGIGEAGAYPCNAGVTAKWFPDKERGRVTAIFDSGTKFGTAFTMPLVAWMVAVYGWQLPFVVCGAVGLIWAVLWMAYYKDPEQHKYVNQAELKYIRDGQAKKEGIDNIQPMKWYELLKYRNVLAMCLGFFLFNYAIYFFITWFPTYLVKDRGMQLMTMGWFAMLPPLCGIIAQWTGGILTDYMYTKTGSLTKARKINMVGGMLLATSIAFAGFAESNTVAIVLLCVSYGGLAFAASAIWCLPGDVAPRNMTSVLGGIQNAASNCGGILGPIVTGYIIATTGSFVTALIISGICCLLGALVYLLMLKDIKPIDVPGASMR</sequence>
<keyword evidence="4 6" id="KW-1133">Transmembrane helix</keyword>
<dbReference type="SUPFAM" id="SSF103473">
    <property type="entry name" value="MFS general substrate transporter"/>
    <property type="match status" value="1"/>
</dbReference>
<dbReference type="PANTHER" id="PTHR11662">
    <property type="entry name" value="SOLUTE CARRIER FAMILY 17"/>
    <property type="match status" value="1"/>
</dbReference>
<dbReference type="RefSeq" id="WP_007931412.1">
    <property type="nucleotide sequence ID" value="NZ_AKVJ01000009.1"/>
</dbReference>
<feature type="transmembrane region" description="Helical" evidence="6">
    <location>
        <begin position="233"/>
        <end position="252"/>
    </location>
</feature>
<evidence type="ECO:0000256" key="3">
    <source>
        <dbReference type="ARBA" id="ARBA00022692"/>
    </source>
</evidence>
<reference evidence="8 9" key="1">
    <citation type="journal article" date="2012" name="J. Bacteriol.">
        <title>Draft Genome Sequences for Two Metal-Reducing Pelosinus fermentans Strains Isolated from a Cr(VI)-Contaminated Site and for Type Strain R7.</title>
        <authorList>
            <person name="Brown S.D."/>
            <person name="Podar M."/>
            <person name="Klingeman D.M."/>
            <person name="Johnson C.M."/>
            <person name="Yang Z.K."/>
            <person name="Utturkar S.M."/>
            <person name="Land M.L."/>
            <person name="Mosher J.J."/>
            <person name="Hurt R.A.Jr."/>
            <person name="Phelps T.J."/>
            <person name="Palumbo A.V."/>
            <person name="Arkin A.P."/>
            <person name="Hazen T.C."/>
            <person name="Elias D.A."/>
        </authorList>
    </citation>
    <scope>NUCLEOTIDE SEQUENCE [LARGE SCALE GENOMIC DNA]</scope>
    <source>
        <strain evidence="8 9">B4</strain>
    </source>
</reference>
<accession>I9LID7</accession>
<keyword evidence="5 6" id="KW-0472">Membrane</keyword>
<dbReference type="GO" id="GO:0005886">
    <property type="term" value="C:plasma membrane"/>
    <property type="evidence" value="ECO:0007669"/>
    <property type="project" value="UniProtKB-SubCell"/>
</dbReference>
<evidence type="ECO:0000256" key="6">
    <source>
        <dbReference type="SAM" id="Phobius"/>
    </source>
</evidence>
<evidence type="ECO:0000313" key="8">
    <source>
        <dbReference type="EMBL" id="EIW20274.1"/>
    </source>
</evidence>
<evidence type="ECO:0000256" key="4">
    <source>
        <dbReference type="ARBA" id="ARBA00022989"/>
    </source>
</evidence>
<dbReference type="PANTHER" id="PTHR11662:SF399">
    <property type="entry name" value="FI19708P1-RELATED"/>
    <property type="match status" value="1"/>
</dbReference>
<feature type="domain" description="Major facilitator superfamily (MFS) profile" evidence="7">
    <location>
        <begin position="16"/>
        <end position="421"/>
    </location>
</feature>
<feature type="transmembrane region" description="Helical" evidence="6">
    <location>
        <begin position="308"/>
        <end position="326"/>
    </location>
</feature>
<dbReference type="InterPro" id="IPR050382">
    <property type="entry name" value="MFS_Na/Anion_cotransporter"/>
</dbReference>
<dbReference type="EMBL" id="AKVJ01000009">
    <property type="protein sequence ID" value="EIW20274.1"/>
    <property type="molecule type" value="Genomic_DNA"/>
</dbReference>
<feature type="transmembrane region" description="Helical" evidence="6">
    <location>
        <begin position="166"/>
        <end position="189"/>
    </location>
</feature>
<dbReference type="Gene3D" id="1.20.1250.20">
    <property type="entry name" value="MFS general substrate transporter like domains"/>
    <property type="match status" value="2"/>
</dbReference>
<protein>
    <submittedName>
        <fullName evidence="8">Major facilitator superfamily MFS_1</fullName>
    </submittedName>
</protein>
<organism evidence="8 9">
    <name type="scientific">Pelosinus fermentans B4</name>
    <dbReference type="NCBI Taxonomy" id="1149862"/>
    <lineage>
        <taxon>Bacteria</taxon>
        <taxon>Bacillati</taxon>
        <taxon>Bacillota</taxon>
        <taxon>Negativicutes</taxon>
        <taxon>Selenomonadales</taxon>
        <taxon>Sporomusaceae</taxon>
        <taxon>Pelosinus</taxon>
    </lineage>
</organism>
<evidence type="ECO:0000256" key="1">
    <source>
        <dbReference type="ARBA" id="ARBA00004651"/>
    </source>
</evidence>
<feature type="transmembrane region" description="Helical" evidence="6">
    <location>
        <begin position="272"/>
        <end position="296"/>
    </location>
</feature>
<feature type="transmembrane region" description="Helical" evidence="6">
    <location>
        <begin position="12"/>
        <end position="29"/>
    </location>
</feature>
<evidence type="ECO:0000313" key="9">
    <source>
        <dbReference type="Proteomes" id="UP000004324"/>
    </source>
</evidence>